<dbReference type="FunFam" id="3.40.190.10:FF:000008">
    <property type="entry name" value="ATP phosphoribosyltransferase"/>
    <property type="match status" value="1"/>
</dbReference>
<dbReference type="PANTHER" id="PTHR43707:SF1">
    <property type="entry name" value="HISTIDINE--TRNA LIGASE, MITOCHONDRIAL-RELATED"/>
    <property type="match status" value="1"/>
</dbReference>
<dbReference type="NCBIfam" id="TIGR00443">
    <property type="entry name" value="hisZ_biosyn_reg"/>
    <property type="match status" value="1"/>
</dbReference>
<evidence type="ECO:0000256" key="9">
    <source>
        <dbReference type="ARBA" id="ARBA00022676"/>
    </source>
</evidence>
<feature type="domain" description="Aminoacyl-transfer RNA synthetases class-II family profile" evidence="18">
    <location>
        <begin position="19"/>
        <end position="342"/>
    </location>
</feature>
<evidence type="ECO:0000256" key="5">
    <source>
        <dbReference type="ARBA" id="ARBA00009489"/>
    </source>
</evidence>
<dbReference type="HAMAP" id="MF_00125">
    <property type="entry name" value="HisZ"/>
    <property type="match status" value="1"/>
</dbReference>
<dbReference type="AlphaFoldDB" id="A0A6L7IUL0"/>
<dbReference type="InterPro" id="IPR045864">
    <property type="entry name" value="aa-tRNA-synth_II/BPL/LPL"/>
</dbReference>
<reference evidence="19 20" key="1">
    <citation type="submission" date="2020-10" db="EMBL/GenBank/DDBJ databases">
        <title>Eggerthella sp. nov., isolated from human feces.</title>
        <authorList>
            <person name="Yajun G."/>
        </authorList>
    </citation>
    <scope>NUCLEOTIDE SEQUENCE [LARGE SCALE GENOMIC DNA]</scope>
    <source>
        <strain evidence="19 20">HF-1101</strain>
    </source>
</reference>
<dbReference type="InterPro" id="IPR018198">
    <property type="entry name" value="ATP_PRibTrfase_CS"/>
</dbReference>
<evidence type="ECO:0000256" key="2">
    <source>
        <dbReference type="ARBA" id="ARBA00004496"/>
    </source>
</evidence>
<keyword evidence="8 17" id="KW-0028">Amino-acid biosynthesis</keyword>
<dbReference type="KEGG" id="egd:GS424_005470"/>
<keyword evidence="13 17" id="KW-0368">Histidine biosynthesis</keyword>
<gene>
    <name evidence="16 19" type="primary">hisZ</name>
    <name evidence="17" type="synonym">hisG</name>
    <name evidence="19" type="ORF">GS424_005470</name>
</gene>
<evidence type="ECO:0000256" key="1">
    <source>
        <dbReference type="ARBA" id="ARBA00000915"/>
    </source>
</evidence>
<dbReference type="PROSITE" id="PS50862">
    <property type="entry name" value="AA_TRNA_LIGASE_II"/>
    <property type="match status" value="1"/>
</dbReference>
<dbReference type="Proteomes" id="UP000478463">
    <property type="component" value="Chromosome"/>
</dbReference>
<keyword evidence="10 17" id="KW-0808">Transferase</keyword>
<evidence type="ECO:0000256" key="12">
    <source>
        <dbReference type="ARBA" id="ARBA00022840"/>
    </source>
</evidence>
<comment type="subunit">
    <text evidence="6 17">Heteromultimer composed of HisG and HisZ subunits.</text>
</comment>
<dbReference type="SUPFAM" id="SSF53850">
    <property type="entry name" value="Periplasmic binding protein-like II"/>
    <property type="match status" value="1"/>
</dbReference>
<evidence type="ECO:0000256" key="7">
    <source>
        <dbReference type="ARBA" id="ARBA00022490"/>
    </source>
</evidence>
<dbReference type="RefSeq" id="WP_160943077.1">
    <property type="nucleotide sequence ID" value="NZ_CP063310.1"/>
</dbReference>
<keyword evidence="9 17" id="KW-0328">Glycosyltransferase</keyword>
<comment type="similarity">
    <text evidence="4 16">Belongs to the class-II aminoacyl-tRNA synthetase family. HisZ subfamily.</text>
</comment>
<dbReference type="PANTHER" id="PTHR43707">
    <property type="entry name" value="HISTIDYL-TRNA SYNTHETASE"/>
    <property type="match status" value="1"/>
</dbReference>
<evidence type="ECO:0000256" key="15">
    <source>
        <dbReference type="ARBA" id="ARBA00025246"/>
    </source>
</evidence>
<evidence type="ECO:0000256" key="16">
    <source>
        <dbReference type="HAMAP-Rule" id="MF_00125"/>
    </source>
</evidence>
<dbReference type="GO" id="GO:0006427">
    <property type="term" value="P:histidyl-tRNA aminoacylation"/>
    <property type="evidence" value="ECO:0007669"/>
    <property type="project" value="TreeGrafter"/>
</dbReference>
<evidence type="ECO:0000256" key="14">
    <source>
        <dbReference type="ARBA" id="ARBA00024861"/>
    </source>
</evidence>
<dbReference type="EMBL" id="CP063310">
    <property type="protein sequence ID" value="QOS69296.1"/>
    <property type="molecule type" value="Genomic_DNA"/>
</dbReference>
<dbReference type="PROSITE" id="PS01316">
    <property type="entry name" value="ATP_P_PHORIBOSYLTR"/>
    <property type="match status" value="1"/>
</dbReference>
<dbReference type="InterPro" id="IPR013820">
    <property type="entry name" value="ATP_PRibTrfase_cat"/>
</dbReference>
<dbReference type="InterPro" id="IPR004516">
    <property type="entry name" value="HisRS/HisZ"/>
</dbReference>
<comment type="miscellaneous">
    <text evidence="16">This function is generally fulfilled by the C-terminal part of HisG, which is missing in some bacteria such as this one.</text>
</comment>
<evidence type="ECO:0000256" key="8">
    <source>
        <dbReference type="ARBA" id="ARBA00022605"/>
    </source>
</evidence>
<dbReference type="Pfam" id="PF01634">
    <property type="entry name" value="HisG"/>
    <property type="match status" value="1"/>
</dbReference>
<dbReference type="NCBIfam" id="TIGR00070">
    <property type="entry name" value="hisG"/>
    <property type="match status" value="1"/>
</dbReference>
<evidence type="ECO:0000256" key="4">
    <source>
        <dbReference type="ARBA" id="ARBA00005539"/>
    </source>
</evidence>
<keyword evidence="11 17" id="KW-0547">Nucleotide-binding</keyword>
<dbReference type="UniPathway" id="UPA00031">
    <property type="reaction ID" value="UER00006"/>
</dbReference>
<organism evidence="19 20">
    <name type="scientific">Eggerthella guodeyinii</name>
    <dbReference type="NCBI Taxonomy" id="2690837"/>
    <lineage>
        <taxon>Bacteria</taxon>
        <taxon>Bacillati</taxon>
        <taxon>Actinomycetota</taxon>
        <taxon>Coriobacteriia</taxon>
        <taxon>Eggerthellales</taxon>
        <taxon>Eggerthellaceae</taxon>
        <taxon>Eggerthella</taxon>
    </lineage>
</organism>
<comment type="similarity">
    <text evidence="5 17">Belongs to the ATP phosphoribosyltransferase family. Short subfamily.</text>
</comment>
<evidence type="ECO:0000313" key="19">
    <source>
        <dbReference type="EMBL" id="QOS69296.1"/>
    </source>
</evidence>
<dbReference type="GO" id="GO:0005524">
    <property type="term" value="F:ATP binding"/>
    <property type="evidence" value="ECO:0007669"/>
    <property type="project" value="UniProtKB-KW"/>
</dbReference>
<keyword evidence="7 17" id="KW-0963">Cytoplasm</keyword>
<dbReference type="CDD" id="cd13595">
    <property type="entry name" value="PBP2_HisGs"/>
    <property type="match status" value="1"/>
</dbReference>
<dbReference type="SUPFAM" id="SSF55681">
    <property type="entry name" value="Class II aaRS and biotin synthetases"/>
    <property type="match status" value="1"/>
</dbReference>
<dbReference type="CDD" id="cd00773">
    <property type="entry name" value="HisRS-like_core"/>
    <property type="match status" value="1"/>
</dbReference>
<comment type="pathway">
    <text evidence="3 17">Amino-acid biosynthesis; L-histidine biosynthesis; L-histidine from 5-phospho-alpha-D-ribose 1-diphosphate: step 1/9.</text>
</comment>
<dbReference type="Gene3D" id="3.40.190.10">
    <property type="entry name" value="Periplasmic binding protein-like II"/>
    <property type="match status" value="2"/>
</dbReference>
<comment type="function">
    <text evidence="15 16">Required for the first step of histidine biosynthesis. May allow the feedback regulation of ATP phosphoribosyltransferase activity by histidine.</text>
</comment>
<name>A0A6L7IUL0_9ACTN</name>
<dbReference type="InterPro" id="IPR024893">
    <property type="entry name" value="ATP_PRibTrfase_HisG_short"/>
</dbReference>
<evidence type="ECO:0000256" key="6">
    <source>
        <dbReference type="ARBA" id="ARBA00011496"/>
    </source>
</evidence>
<evidence type="ECO:0000256" key="3">
    <source>
        <dbReference type="ARBA" id="ARBA00004667"/>
    </source>
</evidence>
<comment type="function">
    <text evidence="14 17">Catalyzes the condensation of ATP and 5-phosphoribose 1-diphosphate to form N'-(5'-phosphoribosyl)-ATP (PR-ATP). Has a crucial role in the pathway because the rate of histidine biosynthesis seems to be controlled primarily by regulation of HisG enzymatic activity.</text>
</comment>
<comment type="domain">
    <text evidence="17">Lacks the C-terminal regulatory region which is replaced by HisZ.</text>
</comment>
<dbReference type="Pfam" id="PF13393">
    <property type="entry name" value="tRNA-synt_His"/>
    <property type="match status" value="1"/>
</dbReference>
<dbReference type="Gene3D" id="3.30.930.10">
    <property type="entry name" value="Bira Bifunctional Protein, Domain 2"/>
    <property type="match status" value="1"/>
</dbReference>
<dbReference type="GO" id="GO:0005737">
    <property type="term" value="C:cytoplasm"/>
    <property type="evidence" value="ECO:0007669"/>
    <property type="project" value="UniProtKB-SubCell"/>
</dbReference>
<evidence type="ECO:0000256" key="13">
    <source>
        <dbReference type="ARBA" id="ARBA00023102"/>
    </source>
</evidence>
<dbReference type="InterPro" id="IPR041715">
    <property type="entry name" value="HisRS-like_core"/>
</dbReference>
<sequence>MDYVTPAGFRDVLADEACMRERIARDVQACFAARGYLPIETPTLEVMDVMRAGGRMPGSPFKFFDAGGDLLAMRPDVTLQVARMCATRLAGQPGPFRFRYMQRVFREAEGRMQAQAREMTQIGVECIGEAGPQADAEVVELMVEALELAGARGCKLALATVGVLRALLAASGAPAQWTEQVLAAFHASNFVEVDRLTGEAAVVPPVFAAAIRALPRIRGGREAVEQVRALVAPLGCEDGLDDFARTCDLLAEAGLADRILVDFSVMSSFDYYTGIVFEAYAPELGTPLGSGGRYDNMIGSYGESRPAAGFAFSLEQAMAAAAAADCAAGGAPSARPLRIAVPKGSLNADTVAALGEAGLDVTGLADPGRSLIIRNPGVEYVIVRPTDAPAFVSLGAADCGICGKDSLLEAESDVVELVDLGYGACRFVVAEPAGAADAADEHYRRLGSLRIATKYPNITRAHYAKTGTQVEIVKLHGNIELAPLTGMAERIVDITATGTTLRENDLVVVDEVLSSTARFFSNTCAFRTDARIVQLTQALQRNAEAAARQAGKEKE</sequence>
<accession>A0A6L7IUL0</accession>
<evidence type="ECO:0000256" key="10">
    <source>
        <dbReference type="ARBA" id="ARBA00022679"/>
    </source>
</evidence>
<evidence type="ECO:0000256" key="17">
    <source>
        <dbReference type="HAMAP-Rule" id="MF_01018"/>
    </source>
</evidence>
<dbReference type="InterPro" id="IPR004517">
    <property type="entry name" value="HisZ"/>
</dbReference>
<evidence type="ECO:0000256" key="11">
    <source>
        <dbReference type="ARBA" id="ARBA00022741"/>
    </source>
</evidence>
<proteinExistence type="inferred from homology"/>
<dbReference type="HAMAP" id="MF_01018">
    <property type="entry name" value="HisG_Short"/>
    <property type="match status" value="1"/>
</dbReference>
<keyword evidence="12 17" id="KW-0067">ATP-binding</keyword>
<dbReference type="GO" id="GO:0003879">
    <property type="term" value="F:ATP phosphoribosyltransferase activity"/>
    <property type="evidence" value="ECO:0007669"/>
    <property type="project" value="UniProtKB-UniRule"/>
</dbReference>
<dbReference type="EC" id="2.4.2.17" evidence="17"/>
<dbReference type="GO" id="GO:0004821">
    <property type="term" value="F:histidine-tRNA ligase activity"/>
    <property type="evidence" value="ECO:0007669"/>
    <property type="project" value="TreeGrafter"/>
</dbReference>
<protein>
    <recommendedName>
        <fullName evidence="16 17">Multifunctional fusion protein</fullName>
    </recommendedName>
    <domain>
        <recommendedName>
            <fullName evidence="17">ATP phosphoribosyltransferase</fullName>
            <shortName evidence="17">ATP-PRT</shortName>
            <shortName evidence="17">ATP-PRTase</shortName>
            <ecNumber evidence="17">2.4.2.17</ecNumber>
        </recommendedName>
    </domain>
    <domain>
        <recommendedName>
            <fullName evidence="16">ATP phosphoribosyltransferase regulatory subunit</fullName>
        </recommendedName>
    </domain>
</protein>
<evidence type="ECO:0000259" key="18">
    <source>
        <dbReference type="PROSITE" id="PS50862"/>
    </source>
</evidence>
<dbReference type="GO" id="GO:0000105">
    <property type="term" value="P:L-histidine biosynthetic process"/>
    <property type="evidence" value="ECO:0007669"/>
    <property type="project" value="UniProtKB-UniRule"/>
</dbReference>
<dbReference type="InterPro" id="IPR006195">
    <property type="entry name" value="aa-tRNA-synth_II"/>
</dbReference>
<evidence type="ECO:0000313" key="20">
    <source>
        <dbReference type="Proteomes" id="UP000478463"/>
    </source>
</evidence>
<comment type="subcellular location">
    <subcellularLocation>
        <location evidence="2 17">Cytoplasm</location>
    </subcellularLocation>
</comment>
<comment type="catalytic activity">
    <reaction evidence="1 17">
        <text>1-(5-phospho-beta-D-ribosyl)-ATP + diphosphate = 5-phospho-alpha-D-ribose 1-diphosphate + ATP</text>
        <dbReference type="Rhea" id="RHEA:18473"/>
        <dbReference type="ChEBI" id="CHEBI:30616"/>
        <dbReference type="ChEBI" id="CHEBI:33019"/>
        <dbReference type="ChEBI" id="CHEBI:58017"/>
        <dbReference type="ChEBI" id="CHEBI:73183"/>
        <dbReference type="EC" id="2.4.2.17"/>
    </reaction>
</comment>